<evidence type="ECO:0000256" key="2">
    <source>
        <dbReference type="SAM" id="SignalP"/>
    </source>
</evidence>
<accession>A0AAD4YWH2</accession>
<dbReference type="AlphaFoldDB" id="A0AAD4YWH2"/>
<proteinExistence type="predicted"/>
<evidence type="ECO:0000313" key="4">
    <source>
        <dbReference type="Proteomes" id="UP001054821"/>
    </source>
</evidence>
<keyword evidence="1" id="KW-0472">Membrane</keyword>
<feature type="transmembrane region" description="Helical" evidence="1">
    <location>
        <begin position="75"/>
        <end position="95"/>
    </location>
</feature>
<keyword evidence="4" id="KW-1185">Reference proteome</keyword>
<evidence type="ECO:0000313" key="3">
    <source>
        <dbReference type="EMBL" id="KAI5324006.1"/>
    </source>
</evidence>
<comment type="caution">
    <text evidence="3">The sequence shown here is derived from an EMBL/GenBank/DDBJ whole genome shotgun (WGS) entry which is preliminary data.</text>
</comment>
<sequence length="97" mass="10955">MLLIFSSSTLLAPFCASKIQIAKTQKPSFLIPHHSELMHNSPLEKAPAHKKPKAYNSWSPTLEAVSSESSASLNFVVLHLGFIYLMWISLFYFLLNF</sequence>
<evidence type="ECO:0000256" key="1">
    <source>
        <dbReference type="SAM" id="Phobius"/>
    </source>
</evidence>
<reference evidence="3 4" key="1">
    <citation type="journal article" date="2022" name="G3 (Bethesda)">
        <title>Whole-genome sequence and methylome profiling of the almond [Prunus dulcis (Mill.) D.A. Webb] cultivar 'Nonpareil'.</title>
        <authorList>
            <person name="D'Amico-Willman K.M."/>
            <person name="Ouma W.Z."/>
            <person name="Meulia T."/>
            <person name="Sideli G.M."/>
            <person name="Gradziel T.M."/>
            <person name="Fresnedo-Ramirez J."/>
        </authorList>
    </citation>
    <scope>NUCLEOTIDE SEQUENCE [LARGE SCALE GENOMIC DNA]</scope>
    <source>
        <strain evidence="3">Clone GOH B32 T37-40</strain>
    </source>
</reference>
<name>A0AAD4YWH2_PRUDU</name>
<organism evidence="3 4">
    <name type="scientific">Prunus dulcis</name>
    <name type="common">Almond</name>
    <name type="synonym">Amygdalus dulcis</name>
    <dbReference type="NCBI Taxonomy" id="3755"/>
    <lineage>
        <taxon>Eukaryota</taxon>
        <taxon>Viridiplantae</taxon>
        <taxon>Streptophyta</taxon>
        <taxon>Embryophyta</taxon>
        <taxon>Tracheophyta</taxon>
        <taxon>Spermatophyta</taxon>
        <taxon>Magnoliopsida</taxon>
        <taxon>eudicotyledons</taxon>
        <taxon>Gunneridae</taxon>
        <taxon>Pentapetalae</taxon>
        <taxon>rosids</taxon>
        <taxon>fabids</taxon>
        <taxon>Rosales</taxon>
        <taxon>Rosaceae</taxon>
        <taxon>Amygdaloideae</taxon>
        <taxon>Amygdaleae</taxon>
        <taxon>Prunus</taxon>
    </lineage>
</organism>
<keyword evidence="1" id="KW-1133">Transmembrane helix</keyword>
<protein>
    <submittedName>
        <fullName evidence="3">Uncharacterized protein</fullName>
    </submittedName>
</protein>
<gene>
    <name evidence="3" type="ORF">L3X38_033079</name>
</gene>
<keyword evidence="1" id="KW-0812">Transmembrane</keyword>
<dbReference type="EMBL" id="JAJFAZ020000006">
    <property type="protein sequence ID" value="KAI5324006.1"/>
    <property type="molecule type" value="Genomic_DNA"/>
</dbReference>
<keyword evidence="2" id="KW-0732">Signal</keyword>
<dbReference type="Proteomes" id="UP001054821">
    <property type="component" value="Chromosome 6"/>
</dbReference>
<feature type="signal peptide" evidence="2">
    <location>
        <begin position="1"/>
        <end position="16"/>
    </location>
</feature>
<feature type="chain" id="PRO_5041966565" evidence="2">
    <location>
        <begin position="17"/>
        <end position="97"/>
    </location>
</feature>